<dbReference type="AlphaFoldDB" id="A0A182WBB3"/>
<name>A0A182WBB3_9DIPT</name>
<evidence type="ECO:0000313" key="1">
    <source>
        <dbReference type="EnsemblMetazoa" id="AMIN007641-PA"/>
    </source>
</evidence>
<reference evidence="1" key="2">
    <citation type="submission" date="2020-05" db="UniProtKB">
        <authorList>
            <consortium name="EnsemblMetazoa"/>
        </authorList>
    </citation>
    <scope>IDENTIFICATION</scope>
    <source>
        <strain evidence="1">MINIMUS1</strain>
    </source>
</reference>
<evidence type="ECO:0000313" key="2">
    <source>
        <dbReference type="Proteomes" id="UP000075920"/>
    </source>
</evidence>
<dbReference type="Proteomes" id="UP000075920">
    <property type="component" value="Unassembled WGS sequence"/>
</dbReference>
<protein>
    <submittedName>
        <fullName evidence="1">Uncharacterized protein</fullName>
    </submittedName>
</protein>
<accession>A0A182WBB3</accession>
<proteinExistence type="predicted"/>
<dbReference type="EnsemblMetazoa" id="AMIN007641-RA">
    <property type="protein sequence ID" value="AMIN007641-PA"/>
    <property type="gene ID" value="AMIN007641"/>
</dbReference>
<keyword evidence="2" id="KW-1185">Reference proteome</keyword>
<reference evidence="2" key="1">
    <citation type="submission" date="2013-03" db="EMBL/GenBank/DDBJ databases">
        <title>The Genome Sequence of Anopheles minimus MINIMUS1.</title>
        <authorList>
            <consortium name="The Broad Institute Genomics Platform"/>
            <person name="Neafsey D.E."/>
            <person name="Walton C."/>
            <person name="Walker B."/>
            <person name="Young S.K."/>
            <person name="Zeng Q."/>
            <person name="Gargeya S."/>
            <person name="Fitzgerald M."/>
            <person name="Haas B."/>
            <person name="Abouelleil A."/>
            <person name="Allen A.W."/>
            <person name="Alvarado L."/>
            <person name="Arachchi H.M."/>
            <person name="Berlin A.M."/>
            <person name="Chapman S.B."/>
            <person name="Gainer-Dewar J."/>
            <person name="Goldberg J."/>
            <person name="Griggs A."/>
            <person name="Gujja S."/>
            <person name="Hansen M."/>
            <person name="Howarth C."/>
            <person name="Imamovic A."/>
            <person name="Ireland A."/>
            <person name="Larimer J."/>
            <person name="McCowan C."/>
            <person name="Murphy C."/>
            <person name="Pearson M."/>
            <person name="Poon T.W."/>
            <person name="Priest M."/>
            <person name="Roberts A."/>
            <person name="Saif S."/>
            <person name="Shea T."/>
            <person name="Sisk P."/>
            <person name="Sykes S."/>
            <person name="Wortman J."/>
            <person name="Nusbaum C."/>
            <person name="Birren B."/>
        </authorList>
    </citation>
    <scope>NUCLEOTIDE SEQUENCE [LARGE SCALE GENOMIC DNA]</scope>
    <source>
        <strain evidence="2">MINIMUS1</strain>
    </source>
</reference>
<sequence length="107" mass="12314">MSKSVPHSGWYNRCYRVNIPVIFRCMRRIMLEPGTDLRWSNWCNRTPNLQRFVGCPSRISVQPVILLFNCQNSRAVDGGGSSLNQPLESTVYAQVNGFRRILRLLSI</sequence>
<organism evidence="1 2">
    <name type="scientific">Anopheles minimus</name>
    <dbReference type="NCBI Taxonomy" id="112268"/>
    <lineage>
        <taxon>Eukaryota</taxon>
        <taxon>Metazoa</taxon>
        <taxon>Ecdysozoa</taxon>
        <taxon>Arthropoda</taxon>
        <taxon>Hexapoda</taxon>
        <taxon>Insecta</taxon>
        <taxon>Pterygota</taxon>
        <taxon>Neoptera</taxon>
        <taxon>Endopterygota</taxon>
        <taxon>Diptera</taxon>
        <taxon>Nematocera</taxon>
        <taxon>Culicoidea</taxon>
        <taxon>Culicidae</taxon>
        <taxon>Anophelinae</taxon>
        <taxon>Anopheles</taxon>
    </lineage>
</organism>
<dbReference type="VEuPathDB" id="VectorBase:AMIN007641"/>